<proteinExistence type="predicted"/>
<evidence type="ECO:0000313" key="1">
    <source>
        <dbReference type="EMBL" id="KFF15923.1"/>
    </source>
</evidence>
<evidence type="ECO:0000313" key="3">
    <source>
        <dbReference type="Proteomes" id="UP000028712"/>
    </source>
</evidence>
<reference evidence="1 3" key="1">
    <citation type="submission" date="2014-07" db="EMBL/GenBank/DDBJ databases">
        <title>Genome of Flavobacterium hydatis DSM 2063.</title>
        <authorList>
            <person name="Pipes S.E."/>
            <person name="Stropko S.J."/>
            <person name="Newman J.D."/>
        </authorList>
    </citation>
    <scope>NUCLEOTIDE SEQUENCE [LARGE SCALE GENOMIC DNA]</scope>
    <source>
        <strain evidence="1 3">DSM 2063</strain>
    </source>
</reference>
<protein>
    <submittedName>
        <fullName evidence="1">Uncharacterized protein</fullName>
    </submittedName>
</protein>
<dbReference type="Proteomes" id="UP000028712">
    <property type="component" value="Unassembled WGS sequence"/>
</dbReference>
<accession>A0A086AGV9</accession>
<dbReference type="eggNOG" id="ENOG502ZMSF">
    <property type="taxonomic scope" value="Bacteria"/>
</dbReference>
<dbReference type="AlphaFoldDB" id="A0A086AGV9"/>
<keyword evidence="4" id="KW-1185">Reference proteome</keyword>
<evidence type="ECO:0000313" key="2">
    <source>
        <dbReference type="EMBL" id="OXA88857.1"/>
    </source>
</evidence>
<evidence type="ECO:0000313" key="4">
    <source>
        <dbReference type="Proteomes" id="UP000198424"/>
    </source>
</evidence>
<dbReference type="Proteomes" id="UP000198424">
    <property type="component" value="Unassembled WGS sequence"/>
</dbReference>
<sequence length="78" mass="9266">MEAIRRIVSVKNHSVTVILPDDFKADEVEVIILPVQNDEYRIPQWQIDQVRERTEIYLKNPKNVTDIDDFLKEIEDDL</sequence>
<reference evidence="2 4" key="2">
    <citation type="submission" date="2016-11" db="EMBL/GenBank/DDBJ databases">
        <title>Whole genomes of Flavobacteriaceae.</title>
        <authorList>
            <person name="Stine C."/>
            <person name="Li C."/>
            <person name="Tadesse D."/>
        </authorList>
    </citation>
    <scope>NUCLEOTIDE SEQUENCE [LARGE SCALE GENOMIC DNA]</scope>
    <source>
        <strain evidence="2 4">ATCC 29551</strain>
    </source>
</reference>
<organism evidence="1 3">
    <name type="scientific">Flavobacterium hydatis</name>
    <name type="common">Cytophaga aquatilis</name>
    <dbReference type="NCBI Taxonomy" id="991"/>
    <lineage>
        <taxon>Bacteria</taxon>
        <taxon>Pseudomonadati</taxon>
        <taxon>Bacteroidota</taxon>
        <taxon>Flavobacteriia</taxon>
        <taxon>Flavobacteriales</taxon>
        <taxon>Flavobacteriaceae</taxon>
        <taxon>Flavobacterium</taxon>
    </lineage>
</organism>
<dbReference type="EMBL" id="MUGY01000032">
    <property type="protein sequence ID" value="OXA88857.1"/>
    <property type="molecule type" value="Genomic_DNA"/>
</dbReference>
<name>A0A086AGV9_FLAHY</name>
<dbReference type="EMBL" id="JPRM01000017">
    <property type="protein sequence ID" value="KFF15923.1"/>
    <property type="molecule type" value="Genomic_DNA"/>
</dbReference>
<gene>
    <name evidence="2" type="ORF">B0A62_21725</name>
    <name evidence="1" type="ORF">IW20_12485</name>
</gene>
<dbReference type="STRING" id="991.IW20_12485"/>
<comment type="caution">
    <text evidence="1">The sequence shown here is derived from an EMBL/GenBank/DDBJ whole genome shotgun (WGS) entry which is preliminary data.</text>
</comment>
<dbReference type="RefSeq" id="WP_035622541.1">
    <property type="nucleotide sequence ID" value="NZ_JBEWQG010000002.1"/>
</dbReference>
<dbReference type="OrthoDB" id="964294at2"/>